<feature type="region of interest" description="Disordered" evidence="1">
    <location>
        <begin position="1"/>
        <end position="32"/>
    </location>
</feature>
<feature type="compositionally biased region" description="Low complexity" evidence="1">
    <location>
        <begin position="19"/>
        <end position="32"/>
    </location>
</feature>
<evidence type="ECO:0000313" key="2">
    <source>
        <dbReference type="EMBL" id="MBJ3774608.1"/>
    </source>
</evidence>
<organism evidence="2 3">
    <name type="scientific">Acuticoccus mangrovi</name>
    <dbReference type="NCBI Taxonomy" id="2796142"/>
    <lineage>
        <taxon>Bacteria</taxon>
        <taxon>Pseudomonadati</taxon>
        <taxon>Pseudomonadota</taxon>
        <taxon>Alphaproteobacteria</taxon>
        <taxon>Hyphomicrobiales</taxon>
        <taxon>Amorphaceae</taxon>
        <taxon>Acuticoccus</taxon>
    </lineage>
</organism>
<gene>
    <name evidence="2" type="ORF">JCR33_02860</name>
</gene>
<evidence type="ECO:0000256" key="1">
    <source>
        <dbReference type="SAM" id="MobiDB-lite"/>
    </source>
</evidence>
<sequence>MPSAASCRSQRGRADERGPPLALVGPAAAGDALGQTDEGSVAMSWLAGVRRAKVYAAFNYLADKNIVVIDYWDLDDGASDLSMHPMSVVREGSHFFNLAFETLKTEGRGSLEIDVGTMTATIEDWGPGDE</sequence>
<dbReference type="AlphaFoldDB" id="A0A934ILN2"/>
<dbReference type="Proteomes" id="UP000609531">
    <property type="component" value="Unassembled WGS sequence"/>
</dbReference>
<keyword evidence="3" id="KW-1185">Reference proteome</keyword>
<dbReference type="RefSeq" id="WP_198880475.1">
    <property type="nucleotide sequence ID" value="NZ_JAEKJA010000001.1"/>
</dbReference>
<accession>A0A934ILN2</accession>
<dbReference type="EMBL" id="JAEKJA010000001">
    <property type="protein sequence ID" value="MBJ3774608.1"/>
    <property type="molecule type" value="Genomic_DNA"/>
</dbReference>
<proteinExistence type="predicted"/>
<evidence type="ECO:0000313" key="3">
    <source>
        <dbReference type="Proteomes" id="UP000609531"/>
    </source>
</evidence>
<name>A0A934ILN2_9HYPH</name>
<protein>
    <submittedName>
        <fullName evidence="2">Uncharacterized protein</fullName>
    </submittedName>
</protein>
<reference evidence="2" key="1">
    <citation type="submission" date="2020-12" db="EMBL/GenBank/DDBJ databases">
        <title>Bacterial taxonomy.</title>
        <authorList>
            <person name="Pan X."/>
        </authorList>
    </citation>
    <scope>NUCLEOTIDE SEQUENCE</scope>
    <source>
        <strain evidence="2">B2012</strain>
    </source>
</reference>
<comment type="caution">
    <text evidence="2">The sequence shown here is derived from an EMBL/GenBank/DDBJ whole genome shotgun (WGS) entry which is preliminary data.</text>
</comment>